<feature type="compositionally biased region" description="Basic and acidic residues" evidence="1">
    <location>
        <begin position="144"/>
        <end position="160"/>
    </location>
</feature>
<dbReference type="Proteomes" id="UP000403266">
    <property type="component" value="Unassembled WGS sequence"/>
</dbReference>
<evidence type="ECO:0000313" key="3">
    <source>
        <dbReference type="Proteomes" id="UP000403266"/>
    </source>
</evidence>
<dbReference type="AlphaFoldDB" id="A0A5N7MHN1"/>
<organism evidence="2 3">
    <name type="scientific">Microvirga tunisiensis</name>
    <dbReference type="NCBI Taxonomy" id="2108360"/>
    <lineage>
        <taxon>Bacteria</taxon>
        <taxon>Pseudomonadati</taxon>
        <taxon>Pseudomonadota</taxon>
        <taxon>Alphaproteobacteria</taxon>
        <taxon>Hyphomicrobiales</taxon>
        <taxon>Methylobacteriaceae</taxon>
        <taxon>Microvirga</taxon>
    </lineage>
</organism>
<feature type="region of interest" description="Disordered" evidence="1">
    <location>
        <begin position="124"/>
        <end position="180"/>
    </location>
</feature>
<feature type="compositionally biased region" description="Polar residues" evidence="1">
    <location>
        <begin position="33"/>
        <end position="48"/>
    </location>
</feature>
<dbReference type="EMBL" id="VOSK01000028">
    <property type="protein sequence ID" value="MPR25664.1"/>
    <property type="molecule type" value="Genomic_DNA"/>
</dbReference>
<gene>
    <name evidence="2" type="ORF">FS320_10565</name>
</gene>
<name>A0A5N7MHN1_9HYPH</name>
<evidence type="ECO:0000256" key="1">
    <source>
        <dbReference type="SAM" id="MobiDB-lite"/>
    </source>
</evidence>
<dbReference type="OrthoDB" id="8117185at2"/>
<keyword evidence="3" id="KW-1185">Reference proteome</keyword>
<feature type="region of interest" description="Disordered" evidence="1">
    <location>
        <begin position="27"/>
        <end position="93"/>
    </location>
</feature>
<accession>A0A5N7MHN1</accession>
<sequence length="386" mass="41041">MLSPDRGTRNLLPLLIEKQDEIVQAADDGGQVRQISDSGLSTSASSNPIIDPAVPHVGPIHQDTGPSPQGSAAPAAQNPAAHASSSSVDLNRADAIGGDHSAMKVDDSGSGTFSAHASPSGAAYGTGLIPNGVSPHPTDGGFTNEDREHPGHAVEERDADSPMSNPAATGIPPETATPPGILASAGIPIAVPDSDDIHIVQTAFVDQDAEVLLNGWMGESKIRVFMDNDADMVQDANVELDIDGNNRMFLRLDQSMTIDQDTEIDLDIYEVEGVLYVDLYLKNEVDIAQDTELDLMMDGWNGKSQFFVNNDLDVRQHVDIDVDIEDELEEKFAIKVAIGVKQAIDADQDADIDVSYADSGFGVDVDAIQTATIDQDTTLRIDFSVV</sequence>
<reference evidence="2 3" key="1">
    <citation type="journal article" date="2019" name="Syst. Appl. Microbiol.">
        <title>Microvirga tunisiensis sp. nov., a root nodule symbiotic bacterium isolated from Lupinus micranthus and L. luteus grown in Northern Tunisia.</title>
        <authorList>
            <person name="Msaddak A."/>
            <person name="Rejili M."/>
            <person name="Duran D."/>
            <person name="Mars M."/>
            <person name="Palacios J.M."/>
            <person name="Ruiz-Argueso T."/>
            <person name="Rey L."/>
            <person name="Imperial J."/>
        </authorList>
    </citation>
    <scope>NUCLEOTIDE SEQUENCE [LARGE SCALE GENOMIC DNA]</scope>
    <source>
        <strain evidence="2 3">Lmie10</strain>
    </source>
</reference>
<comment type="caution">
    <text evidence="2">The sequence shown here is derived from an EMBL/GenBank/DDBJ whole genome shotgun (WGS) entry which is preliminary data.</text>
</comment>
<evidence type="ECO:0000313" key="2">
    <source>
        <dbReference type="EMBL" id="MPR25664.1"/>
    </source>
</evidence>
<proteinExistence type="predicted"/>
<dbReference type="RefSeq" id="WP_152711426.1">
    <property type="nucleotide sequence ID" value="NZ_VOSJ01000026.1"/>
</dbReference>
<feature type="region of interest" description="Disordered" evidence="1">
    <location>
        <begin position="99"/>
        <end position="118"/>
    </location>
</feature>
<protein>
    <submittedName>
        <fullName evidence="2">Uncharacterized protein</fullName>
    </submittedName>
</protein>
<feature type="compositionally biased region" description="Low complexity" evidence="1">
    <location>
        <begin position="65"/>
        <end position="87"/>
    </location>
</feature>